<accession>A0ABN2KY14</accession>
<evidence type="ECO:0000256" key="4">
    <source>
        <dbReference type="ARBA" id="ARBA00022827"/>
    </source>
</evidence>
<dbReference type="RefSeq" id="WP_344084869.1">
    <property type="nucleotide sequence ID" value="NZ_BAAALS010000023.1"/>
</dbReference>
<dbReference type="InterPro" id="IPR036250">
    <property type="entry name" value="AcylCo_DH-like_C"/>
</dbReference>
<dbReference type="Gene3D" id="1.10.540.10">
    <property type="entry name" value="Acyl-CoA dehydrogenase/oxidase, N-terminal domain"/>
    <property type="match status" value="1"/>
</dbReference>
<keyword evidence="4" id="KW-0274">FAD</keyword>
<evidence type="ECO:0000313" key="7">
    <source>
        <dbReference type="EMBL" id="GAA1767136.1"/>
    </source>
</evidence>
<evidence type="ECO:0000313" key="8">
    <source>
        <dbReference type="Proteomes" id="UP001500655"/>
    </source>
</evidence>
<dbReference type="EMBL" id="BAAALS010000023">
    <property type="protein sequence ID" value="GAA1767136.1"/>
    <property type="molecule type" value="Genomic_DNA"/>
</dbReference>
<dbReference type="PANTHER" id="PTHR43884:SF20">
    <property type="entry name" value="ACYL-COA DEHYDROGENASE FADE28"/>
    <property type="match status" value="1"/>
</dbReference>
<proteinExistence type="inferred from homology"/>
<dbReference type="InterPro" id="IPR037069">
    <property type="entry name" value="AcylCoA_DH/ox_N_sf"/>
</dbReference>
<dbReference type="Pfam" id="PF00441">
    <property type="entry name" value="Acyl-CoA_dh_1"/>
    <property type="match status" value="1"/>
</dbReference>
<dbReference type="PANTHER" id="PTHR43884">
    <property type="entry name" value="ACYL-COA DEHYDROGENASE"/>
    <property type="match status" value="1"/>
</dbReference>
<sequence length="333" mass="35741">MDFSLTTEQESLREVARRFLASEYPTRRIIAGDAGPAAFADAARLGWFDPEVGMVERALLAEEAGYALLPGAWWITLALPESLPARPVAWARGDFTARAAAGDWLLDGHGYVDRVNGGVLVSTDDGLFTVDADQPGVTRTDMAGIDTLRPGAELRCAGAAAVRLLEPAAARSVVAAARLRERALLAAEAVGVARHAYDVAVAHARTRQQFGRPIGAFQAVAFAIADSYVRLELARSLAYRAAWLVGAADPGADLAVVSALICARQAAVAATEQALQCLGGLGMTWEHPLHHWYRRALWLDNRDRSTDAHLEAIAAALFCPIDFDSTMEPVRET</sequence>
<evidence type="ECO:0000256" key="2">
    <source>
        <dbReference type="ARBA" id="ARBA00009347"/>
    </source>
</evidence>
<name>A0ABN2KY14_9ACTN</name>
<dbReference type="Gene3D" id="1.20.140.10">
    <property type="entry name" value="Butyryl-CoA Dehydrogenase, subunit A, domain 3"/>
    <property type="match status" value="1"/>
</dbReference>
<keyword evidence="3" id="KW-0285">Flavoprotein</keyword>
<protein>
    <submittedName>
        <fullName evidence="7">Acyl-CoA dehydrogenase family protein</fullName>
    </submittedName>
</protein>
<feature type="domain" description="Acyl-CoA dehydrogenase/oxidase C-terminal" evidence="6">
    <location>
        <begin position="180"/>
        <end position="316"/>
    </location>
</feature>
<dbReference type="InterPro" id="IPR009075">
    <property type="entry name" value="AcylCo_DH/oxidase_C"/>
</dbReference>
<dbReference type="Proteomes" id="UP001500655">
    <property type="component" value="Unassembled WGS sequence"/>
</dbReference>
<evidence type="ECO:0000259" key="6">
    <source>
        <dbReference type="Pfam" id="PF00441"/>
    </source>
</evidence>
<evidence type="ECO:0000256" key="5">
    <source>
        <dbReference type="ARBA" id="ARBA00023002"/>
    </source>
</evidence>
<gene>
    <name evidence="7" type="ORF">GCM10009681_42780</name>
</gene>
<evidence type="ECO:0000256" key="1">
    <source>
        <dbReference type="ARBA" id="ARBA00001974"/>
    </source>
</evidence>
<evidence type="ECO:0000256" key="3">
    <source>
        <dbReference type="ARBA" id="ARBA00022630"/>
    </source>
</evidence>
<organism evidence="7 8">
    <name type="scientific">Luedemannella helvata</name>
    <dbReference type="NCBI Taxonomy" id="349315"/>
    <lineage>
        <taxon>Bacteria</taxon>
        <taxon>Bacillati</taxon>
        <taxon>Actinomycetota</taxon>
        <taxon>Actinomycetes</taxon>
        <taxon>Micromonosporales</taxon>
        <taxon>Micromonosporaceae</taxon>
        <taxon>Luedemannella</taxon>
    </lineage>
</organism>
<keyword evidence="5" id="KW-0560">Oxidoreductase</keyword>
<keyword evidence="8" id="KW-1185">Reference proteome</keyword>
<reference evidence="7 8" key="1">
    <citation type="journal article" date="2019" name="Int. J. Syst. Evol. Microbiol.">
        <title>The Global Catalogue of Microorganisms (GCM) 10K type strain sequencing project: providing services to taxonomists for standard genome sequencing and annotation.</title>
        <authorList>
            <consortium name="The Broad Institute Genomics Platform"/>
            <consortium name="The Broad Institute Genome Sequencing Center for Infectious Disease"/>
            <person name="Wu L."/>
            <person name="Ma J."/>
        </authorList>
    </citation>
    <scope>NUCLEOTIDE SEQUENCE [LARGE SCALE GENOMIC DNA]</scope>
    <source>
        <strain evidence="7 8">JCM 13249</strain>
    </source>
</reference>
<dbReference type="SUPFAM" id="SSF47203">
    <property type="entry name" value="Acyl-CoA dehydrogenase C-terminal domain-like"/>
    <property type="match status" value="1"/>
</dbReference>
<dbReference type="InterPro" id="IPR009100">
    <property type="entry name" value="AcylCoA_DH/oxidase_NM_dom_sf"/>
</dbReference>
<dbReference type="SUPFAM" id="SSF56645">
    <property type="entry name" value="Acyl-CoA dehydrogenase NM domain-like"/>
    <property type="match status" value="1"/>
</dbReference>
<comment type="similarity">
    <text evidence="2">Belongs to the acyl-CoA dehydrogenase family.</text>
</comment>
<comment type="cofactor">
    <cofactor evidence="1">
        <name>FAD</name>
        <dbReference type="ChEBI" id="CHEBI:57692"/>
    </cofactor>
</comment>
<comment type="caution">
    <text evidence="7">The sequence shown here is derived from an EMBL/GenBank/DDBJ whole genome shotgun (WGS) entry which is preliminary data.</text>
</comment>
<dbReference type="CDD" id="cd00567">
    <property type="entry name" value="ACAD"/>
    <property type="match status" value="1"/>
</dbReference>